<feature type="region of interest" description="Disordered" evidence="1">
    <location>
        <begin position="102"/>
        <end position="124"/>
    </location>
</feature>
<evidence type="ECO:0008006" key="4">
    <source>
        <dbReference type="Google" id="ProtNLM"/>
    </source>
</evidence>
<keyword evidence="3" id="KW-1185">Reference proteome</keyword>
<dbReference type="Gene3D" id="3.40.50.1580">
    <property type="entry name" value="Nucleoside phosphorylase domain"/>
    <property type="match status" value="1"/>
</dbReference>
<dbReference type="InterPro" id="IPR035994">
    <property type="entry name" value="Nucleoside_phosphorylase_sf"/>
</dbReference>
<reference evidence="2" key="1">
    <citation type="journal article" date="2020" name="Stud. Mycol.">
        <title>101 Dothideomycetes genomes: a test case for predicting lifestyles and emergence of pathogens.</title>
        <authorList>
            <person name="Haridas S."/>
            <person name="Albert R."/>
            <person name="Binder M."/>
            <person name="Bloem J."/>
            <person name="Labutti K."/>
            <person name="Salamov A."/>
            <person name="Andreopoulos B."/>
            <person name="Baker S."/>
            <person name="Barry K."/>
            <person name="Bills G."/>
            <person name="Bluhm B."/>
            <person name="Cannon C."/>
            <person name="Castanera R."/>
            <person name="Culley D."/>
            <person name="Daum C."/>
            <person name="Ezra D."/>
            <person name="Gonzalez J."/>
            <person name="Henrissat B."/>
            <person name="Kuo A."/>
            <person name="Liang C."/>
            <person name="Lipzen A."/>
            <person name="Lutzoni F."/>
            <person name="Magnuson J."/>
            <person name="Mondo S."/>
            <person name="Nolan M."/>
            <person name="Ohm R."/>
            <person name="Pangilinan J."/>
            <person name="Park H.-J."/>
            <person name="Ramirez L."/>
            <person name="Alfaro M."/>
            <person name="Sun H."/>
            <person name="Tritt A."/>
            <person name="Yoshinaga Y."/>
            <person name="Zwiers L.-H."/>
            <person name="Turgeon B."/>
            <person name="Goodwin S."/>
            <person name="Spatafora J."/>
            <person name="Crous P."/>
            <person name="Grigoriev I."/>
        </authorList>
    </citation>
    <scope>NUCLEOTIDE SEQUENCE</scope>
    <source>
        <strain evidence="2">CBS 207.26</strain>
    </source>
</reference>
<dbReference type="GO" id="GO:0009116">
    <property type="term" value="P:nucleoside metabolic process"/>
    <property type="evidence" value="ECO:0007669"/>
    <property type="project" value="InterPro"/>
</dbReference>
<dbReference type="Proteomes" id="UP000800200">
    <property type="component" value="Unassembled WGS sequence"/>
</dbReference>
<dbReference type="PANTHER" id="PTHR46082:SF6">
    <property type="entry name" value="AAA+ ATPASE DOMAIN-CONTAINING PROTEIN-RELATED"/>
    <property type="match status" value="1"/>
</dbReference>
<proteinExistence type="predicted"/>
<dbReference type="GO" id="GO:0003824">
    <property type="term" value="F:catalytic activity"/>
    <property type="evidence" value="ECO:0007669"/>
    <property type="project" value="InterPro"/>
</dbReference>
<organism evidence="2 3">
    <name type="scientific">Zopfia rhizophila CBS 207.26</name>
    <dbReference type="NCBI Taxonomy" id="1314779"/>
    <lineage>
        <taxon>Eukaryota</taxon>
        <taxon>Fungi</taxon>
        <taxon>Dikarya</taxon>
        <taxon>Ascomycota</taxon>
        <taxon>Pezizomycotina</taxon>
        <taxon>Dothideomycetes</taxon>
        <taxon>Dothideomycetes incertae sedis</taxon>
        <taxon>Zopfiaceae</taxon>
        <taxon>Zopfia</taxon>
    </lineage>
</organism>
<name>A0A6A6E9X5_9PEZI</name>
<dbReference type="PANTHER" id="PTHR46082">
    <property type="entry name" value="ATP/GTP-BINDING PROTEIN-RELATED"/>
    <property type="match status" value="1"/>
</dbReference>
<evidence type="ECO:0000256" key="1">
    <source>
        <dbReference type="SAM" id="MobiDB-lite"/>
    </source>
</evidence>
<dbReference type="SUPFAM" id="SSF53167">
    <property type="entry name" value="Purine and uridine phosphorylases"/>
    <property type="match status" value="1"/>
</dbReference>
<dbReference type="InterPro" id="IPR053137">
    <property type="entry name" value="NLR-like"/>
</dbReference>
<accession>A0A6A6E9X5</accession>
<dbReference type="AlphaFoldDB" id="A0A6A6E9X5"/>
<evidence type="ECO:0000313" key="2">
    <source>
        <dbReference type="EMBL" id="KAF2186636.1"/>
    </source>
</evidence>
<protein>
    <recommendedName>
        <fullName evidence="4">Nucleoside phosphorylase domain-containing protein</fullName>
    </recommendedName>
</protein>
<gene>
    <name evidence="2" type="ORF">K469DRAFT_572314</name>
</gene>
<sequence>MLDEMHGEPTDPPLTNDKNQYVYGSINNHNTVIIWMTPGLSGAVSAPRLVRPLRERYPNLKVHLFVGIGGGVPRNPTLKSAYEGIFLGDIVVGWPDRPSDPPVVAWDTGRLEDVNSKPIPEDVR</sequence>
<evidence type="ECO:0000313" key="3">
    <source>
        <dbReference type="Proteomes" id="UP000800200"/>
    </source>
</evidence>
<feature type="compositionally biased region" description="Basic and acidic residues" evidence="1">
    <location>
        <begin position="109"/>
        <end position="124"/>
    </location>
</feature>
<dbReference type="OrthoDB" id="626167at2759"/>
<dbReference type="EMBL" id="ML994629">
    <property type="protein sequence ID" value="KAF2186636.1"/>
    <property type="molecule type" value="Genomic_DNA"/>
</dbReference>